<proteinExistence type="predicted"/>
<accession>A0A1K1S6L2</accession>
<dbReference type="PANTHER" id="PTHR43479:SF7">
    <property type="entry name" value="TETR-FAMILY TRANSCRIPTIONAL REGULATOR"/>
    <property type="match status" value="1"/>
</dbReference>
<dbReference type="InterPro" id="IPR050624">
    <property type="entry name" value="HTH-type_Tx_Regulator"/>
</dbReference>
<organism evidence="4 5">
    <name type="scientific">Amycolatopsis australiensis</name>
    <dbReference type="NCBI Taxonomy" id="546364"/>
    <lineage>
        <taxon>Bacteria</taxon>
        <taxon>Bacillati</taxon>
        <taxon>Actinomycetota</taxon>
        <taxon>Actinomycetes</taxon>
        <taxon>Pseudonocardiales</taxon>
        <taxon>Pseudonocardiaceae</taxon>
        <taxon>Amycolatopsis</taxon>
    </lineage>
</organism>
<evidence type="ECO:0000313" key="5">
    <source>
        <dbReference type="Proteomes" id="UP000182740"/>
    </source>
</evidence>
<dbReference type="RefSeq" id="WP_072478373.1">
    <property type="nucleotide sequence ID" value="NZ_FPJG01000006.1"/>
</dbReference>
<evidence type="ECO:0000259" key="3">
    <source>
        <dbReference type="PROSITE" id="PS50977"/>
    </source>
</evidence>
<keyword evidence="5" id="KW-1185">Reference proteome</keyword>
<feature type="DNA-binding region" description="H-T-H motif" evidence="2">
    <location>
        <begin position="31"/>
        <end position="50"/>
    </location>
</feature>
<evidence type="ECO:0000256" key="2">
    <source>
        <dbReference type="PROSITE-ProRule" id="PRU00335"/>
    </source>
</evidence>
<dbReference type="AlphaFoldDB" id="A0A1K1S6L2"/>
<feature type="domain" description="HTH tetR-type" evidence="3">
    <location>
        <begin position="8"/>
        <end position="68"/>
    </location>
</feature>
<dbReference type="InterPro" id="IPR001647">
    <property type="entry name" value="HTH_TetR"/>
</dbReference>
<sequence length="192" mass="21737">MPDDRRVRRTRRALHQALIELVLEKGYERISVREILDRADVVRSTFYAHYQDKDALLFSCFEEMLGQLRDAVSTLSPTDTARPAELLYRHAYEHRTVYRALCGRQGGNLVAGHLQRMVGQVLTEHLSGPLAESGSGLPVDLVVEHYTNTTLGLLGWWVTHDFRHGPAWLTEAWRKLALPGLRSVLEAPAAAR</sequence>
<dbReference type="GO" id="GO:0003677">
    <property type="term" value="F:DNA binding"/>
    <property type="evidence" value="ECO:0007669"/>
    <property type="project" value="UniProtKB-UniRule"/>
</dbReference>
<evidence type="ECO:0000313" key="4">
    <source>
        <dbReference type="EMBL" id="SFW79708.1"/>
    </source>
</evidence>
<reference evidence="5" key="1">
    <citation type="submission" date="2016-11" db="EMBL/GenBank/DDBJ databases">
        <authorList>
            <person name="Varghese N."/>
            <person name="Submissions S."/>
        </authorList>
    </citation>
    <scope>NUCLEOTIDE SEQUENCE [LARGE SCALE GENOMIC DNA]</scope>
    <source>
        <strain evidence="5">DSM 44671</strain>
    </source>
</reference>
<dbReference type="Pfam" id="PF00440">
    <property type="entry name" value="TetR_N"/>
    <property type="match status" value="1"/>
</dbReference>
<dbReference type="Gene3D" id="1.10.357.10">
    <property type="entry name" value="Tetracycline Repressor, domain 2"/>
    <property type="match status" value="1"/>
</dbReference>
<name>A0A1K1S6L2_9PSEU</name>
<dbReference type="EMBL" id="FPJG01000006">
    <property type="protein sequence ID" value="SFW79708.1"/>
    <property type="molecule type" value="Genomic_DNA"/>
</dbReference>
<dbReference type="Proteomes" id="UP000182740">
    <property type="component" value="Unassembled WGS sequence"/>
</dbReference>
<dbReference type="PRINTS" id="PR00455">
    <property type="entry name" value="HTHTETR"/>
</dbReference>
<dbReference type="STRING" id="546364.SAMN04489730_4811"/>
<evidence type="ECO:0000256" key="1">
    <source>
        <dbReference type="ARBA" id="ARBA00023125"/>
    </source>
</evidence>
<dbReference type="SUPFAM" id="SSF46689">
    <property type="entry name" value="Homeodomain-like"/>
    <property type="match status" value="1"/>
</dbReference>
<dbReference type="PROSITE" id="PS50977">
    <property type="entry name" value="HTH_TETR_2"/>
    <property type="match status" value="1"/>
</dbReference>
<dbReference type="PANTHER" id="PTHR43479">
    <property type="entry name" value="ACREF/ENVCD OPERON REPRESSOR-RELATED"/>
    <property type="match status" value="1"/>
</dbReference>
<keyword evidence="1 2" id="KW-0238">DNA-binding</keyword>
<protein>
    <submittedName>
        <fullName evidence="4">DNA-binding transcriptional regulator, AcrR family</fullName>
    </submittedName>
</protein>
<dbReference type="OrthoDB" id="3193022at2"/>
<gene>
    <name evidence="4" type="ORF">SAMN04489730_4811</name>
</gene>
<dbReference type="InterPro" id="IPR009057">
    <property type="entry name" value="Homeodomain-like_sf"/>
</dbReference>